<reference evidence="2" key="1">
    <citation type="submission" date="2018-05" db="EMBL/GenBank/DDBJ databases">
        <authorList>
            <person name="Lanie J.A."/>
            <person name="Ng W.-L."/>
            <person name="Kazmierczak K.M."/>
            <person name="Andrzejewski T.M."/>
            <person name="Davidsen T.M."/>
            <person name="Wayne K.J."/>
            <person name="Tettelin H."/>
            <person name="Glass J.I."/>
            <person name="Rusch D."/>
            <person name="Podicherti R."/>
            <person name="Tsui H.-C.T."/>
            <person name="Winkler M.E."/>
        </authorList>
    </citation>
    <scope>NUCLEOTIDE SEQUENCE</scope>
</reference>
<dbReference type="SUPFAM" id="SSF56436">
    <property type="entry name" value="C-type lectin-like"/>
    <property type="match status" value="1"/>
</dbReference>
<evidence type="ECO:0000259" key="1">
    <source>
        <dbReference type="PROSITE" id="PS50041"/>
    </source>
</evidence>
<dbReference type="Pfam" id="PF17963">
    <property type="entry name" value="Big_9"/>
    <property type="match status" value="1"/>
</dbReference>
<organism evidence="2">
    <name type="scientific">marine metagenome</name>
    <dbReference type="NCBI Taxonomy" id="408172"/>
    <lineage>
        <taxon>unclassified sequences</taxon>
        <taxon>metagenomes</taxon>
        <taxon>ecological metagenomes</taxon>
    </lineage>
</organism>
<protein>
    <recommendedName>
        <fullName evidence="1">C-type lectin domain-containing protein</fullName>
    </recommendedName>
</protein>
<dbReference type="Gene3D" id="3.10.100.10">
    <property type="entry name" value="Mannose-Binding Protein A, subunit A"/>
    <property type="match status" value="1"/>
</dbReference>
<dbReference type="InterPro" id="IPR015919">
    <property type="entry name" value="Cadherin-like_sf"/>
</dbReference>
<sequence length="364" mass="38794">MDLSYSEPTPGTITILLYSFTQGIIESGSGTIVEILLNNLDETSTSFDISFSDVVVSDVQGNTVEINFFEGTYFILDPSIIIQPPLISDIEDVSMAEDDSLRIPLIASDLNVADSLSFSAVSDSDEVDLQIINNDTLLISPEENWFGTTTITAIVTDGLFNDSTSFIVTVIAVNDAPVANAATATTNEDMNYSGTLSASDVDGDTLTYSILTNPSNGTVSITSSLPSTSVSGFTYAGSYGNSIYFISNNSMSGAVALETCATLGGHLATISSAEENTYLTSLISVGTWIGLNDLAVEGTFVWVTGEPVVYTNWDSGEPNNNGAFGNEDYVELLTNGTWNDHQYVTIPALLEFDNGFTYSPTANY</sequence>
<dbReference type="SUPFAM" id="SSF49313">
    <property type="entry name" value="Cadherin-like"/>
    <property type="match status" value="1"/>
</dbReference>
<proteinExistence type="predicted"/>
<name>A0A381ZMA3_9ZZZZ</name>
<dbReference type="PROSITE" id="PS50041">
    <property type="entry name" value="C_TYPE_LECTIN_2"/>
    <property type="match status" value="1"/>
</dbReference>
<feature type="domain" description="C-type lectin" evidence="1">
    <location>
        <begin position="239"/>
        <end position="340"/>
    </location>
</feature>
<dbReference type="PANTHER" id="PTHR22803">
    <property type="entry name" value="MANNOSE, PHOSPHOLIPASE, LECTIN RECEPTOR RELATED"/>
    <property type="match status" value="1"/>
</dbReference>
<dbReference type="InterPro" id="IPR016186">
    <property type="entry name" value="C-type_lectin-like/link_sf"/>
</dbReference>
<gene>
    <name evidence="2" type="ORF">METZ01_LOCUS143322</name>
</gene>
<dbReference type="GO" id="GO:0005509">
    <property type="term" value="F:calcium ion binding"/>
    <property type="evidence" value="ECO:0007669"/>
    <property type="project" value="InterPro"/>
</dbReference>
<dbReference type="InterPro" id="IPR050111">
    <property type="entry name" value="C-type_lectin/snaclec_domain"/>
</dbReference>
<dbReference type="AlphaFoldDB" id="A0A381ZMA3"/>
<feature type="non-terminal residue" evidence="2">
    <location>
        <position position="364"/>
    </location>
</feature>
<dbReference type="InterPro" id="IPR001304">
    <property type="entry name" value="C-type_lectin-like"/>
</dbReference>
<dbReference type="Pfam" id="PF00059">
    <property type="entry name" value="Lectin_C"/>
    <property type="match status" value="1"/>
</dbReference>
<dbReference type="Pfam" id="PF17803">
    <property type="entry name" value="Cadherin_4"/>
    <property type="match status" value="1"/>
</dbReference>
<accession>A0A381ZMA3</accession>
<dbReference type="SMART" id="SM00034">
    <property type="entry name" value="CLECT"/>
    <property type="match status" value="1"/>
</dbReference>
<dbReference type="EMBL" id="UINC01021913">
    <property type="protein sequence ID" value="SVA90468.1"/>
    <property type="molecule type" value="Genomic_DNA"/>
</dbReference>
<dbReference type="InterPro" id="IPR040853">
    <property type="entry name" value="RapA2_cadherin-like"/>
</dbReference>
<dbReference type="GO" id="GO:0016020">
    <property type="term" value="C:membrane"/>
    <property type="evidence" value="ECO:0007669"/>
    <property type="project" value="InterPro"/>
</dbReference>
<feature type="non-terminal residue" evidence="2">
    <location>
        <position position="1"/>
    </location>
</feature>
<dbReference type="InterPro" id="IPR016187">
    <property type="entry name" value="CTDL_fold"/>
</dbReference>
<evidence type="ECO:0000313" key="2">
    <source>
        <dbReference type="EMBL" id="SVA90468.1"/>
    </source>
</evidence>